<sequence length="157" mass="17650">RIFPLLHVFVRRCRKGSSVQDTRSLFMRVSVILSDASLSRASQPTEGREGERGGREGIDQLTHSVYLFTKRPLKCAVGKKFRRMAGPPSPPARKPRSGLVFTPSWKAPPDLAPFLLTSCQVRVASRETQFESVACETDNSLKDLGQRWKLRGPHIFD</sequence>
<protein>
    <submittedName>
        <fullName evidence="1">Uncharacterized protein</fullName>
    </submittedName>
</protein>
<name>A0A151HYC3_9HYME</name>
<proteinExistence type="predicted"/>
<gene>
    <name evidence="1" type="ORF">ALC53_13190</name>
</gene>
<evidence type="ECO:0000313" key="2">
    <source>
        <dbReference type="Proteomes" id="UP000078540"/>
    </source>
</evidence>
<accession>A0A151HYC3</accession>
<dbReference type="EMBL" id="KQ976730">
    <property type="protein sequence ID" value="KYM76475.1"/>
    <property type="molecule type" value="Genomic_DNA"/>
</dbReference>
<reference evidence="1 2" key="1">
    <citation type="submission" date="2015-09" db="EMBL/GenBank/DDBJ databases">
        <title>Atta colombica WGS genome.</title>
        <authorList>
            <person name="Nygaard S."/>
            <person name="Hu H."/>
            <person name="Boomsma J."/>
            <person name="Zhang G."/>
        </authorList>
    </citation>
    <scope>NUCLEOTIDE SEQUENCE [LARGE SCALE GENOMIC DNA]</scope>
    <source>
        <strain evidence="1">Treedump-2</strain>
        <tissue evidence="1">Whole body</tissue>
    </source>
</reference>
<dbReference type="Proteomes" id="UP000078540">
    <property type="component" value="Unassembled WGS sequence"/>
</dbReference>
<keyword evidence="2" id="KW-1185">Reference proteome</keyword>
<feature type="non-terminal residue" evidence="1">
    <location>
        <position position="1"/>
    </location>
</feature>
<evidence type="ECO:0000313" key="1">
    <source>
        <dbReference type="EMBL" id="KYM76475.1"/>
    </source>
</evidence>
<organism evidence="1 2">
    <name type="scientific">Atta colombica</name>
    <dbReference type="NCBI Taxonomy" id="520822"/>
    <lineage>
        <taxon>Eukaryota</taxon>
        <taxon>Metazoa</taxon>
        <taxon>Ecdysozoa</taxon>
        <taxon>Arthropoda</taxon>
        <taxon>Hexapoda</taxon>
        <taxon>Insecta</taxon>
        <taxon>Pterygota</taxon>
        <taxon>Neoptera</taxon>
        <taxon>Endopterygota</taxon>
        <taxon>Hymenoptera</taxon>
        <taxon>Apocrita</taxon>
        <taxon>Aculeata</taxon>
        <taxon>Formicoidea</taxon>
        <taxon>Formicidae</taxon>
        <taxon>Myrmicinae</taxon>
        <taxon>Atta</taxon>
    </lineage>
</organism>
<dbReference type="AlphaFoldDB" id="A0A151HYC3"/>